<comment type="caution">
    <text evidence="1">The sequence shown here is derived from an EMBL/GenBank/DDBJ whole genome shotgun (WGS) entry which is preliminary data.</text>
</comment>
<evidence type="ECO:0000313" key="2">
    <source>
        <dbReference type="Proteomes" id="UP000575985"/>
    </source>
</evidence>
<protein>
    <submittedName>
        <fullName evidence="1">Uncharacterized protein</fullName>
    </submittedName>
</protein>
<accession>A0A853BX13</accession>
<organism evidence="1 2">
    <name type="scientific">Streptomonospora nanhaiensis</name>
    <dbReference type="NCBI Taxonomy" id="1323731"/>
    <lineage>
        <taxon>Bacteria</taxon>
        <taxon>Bacillati</taxon>
        <taxon>Actinomycetota</taxon>
        <taxon>Actinomycetes</taxon>
        <taxon>Streptosporangiales</taxon>
        <taxon>Nocardiopsidaceae</taxon>
        <taxon>Streptomonospora</taxon>
    </lineage>
</organism>
<proteinExistence type="predicted"/>
<sequence length="95" mass="10714">MSARHRPTIARWREETSQGEAWCYQARCSCGVEMDEHYARGRAVRDRDEHLAEVAPPPAERCRAPRAHGSRSWDRCPLCVDQLALPGLEAWGAVG</sequence>
<name>A0A853BX13_9ACTN</name>
<keyword evidence="2" id="KW-1185">Reference proteome</keyword>
<dbReference type="RefSeq" id="WP_179770956.1">
    <property type="nucleotide sequence ID" value="NZ_JACCFO010000002.1"/>
</dbReference>
<dbReference type="AlphaFoldDB" id="A0A853BX13"/>
<gene>
    <name evidence="1" type="ORF">HNR12_005649</name>
</gene>
<reference evidence="1 2" key="1">
    <citation type="submission" date="2020-07" db="EMBL/GenBank/DDBJ databases">
        <title>Sequencing the genomes of 1000 actinobacteria strains.</title>
        <authorList>
            <person name="Klenk H.-P."/>
        </authorList>
    </citation>
    <scope>NUCLEOTIDE SEQUENCE [LARGE SCALE GENOMIC DNA]</scope>
    <source>
        <strain evidence="1 2">DSM 45927</strain>
    </source>
</reference>
<dbReference type="Proteomes" id="UP000575985">
    <property type="component" value="Unassembled WGS sequence"/>
</dbReference>
<evidence type="ECO:0000313" key="1">
    <source>
        <dbReference type="EMBL" id="NYI99295.1"/>
    </source>
</evidence>
<dbReference type="EMBL" id="JACCFO010000002">
    <property type="protein sequence ID" value="NYI99295.1"/>
    <property type="molecule type" value="Genomic_DNA"/>
</dbReference>